<dbReference type="AlphaFoldDB" id="A0A7X6QYZ9"/>
<protein>
    <recommendedName>
        <fullName evidence="3">Transcriptional regulator, AbiEi antitoxin, Type IV TA system</fullName>
    </recommendedName>
</protein>
<dbReference type="InterPro" id="IPR011335">
    <property type="entry name" value="Restrct_endonuc-II-like"/>
</dbReference>
<dbReference type="RefSeq" id="WP_168629787.1">
    <property type="nucleotide sequence ID" value="NZ_BONL01000004.1"/>
</dbReference>
<comment type="caution">
    <text evidence="1">The sequence shown here is derived from an EMBL/GenBank/DDBJ whole genome shotgun (WGS) entry which is preliminary data.</text>
</comment>
<sequence length="315" mass="34484">MPESPPIVLVPAQHPPRSLERRARAGELVRVRHGAYIPAPTGTSIEQRTARALARIHAVAAQSSIRVTFSHRSAALVWGLPLLSVPDRTHLIQAVRPGGRHDPGIVRHVMRLDEGERAMRDGLPVTTLERTVVDCACSLPTPDGLVIADAALHLGADPDAIERLLRRRRGGRGAGVARWVWERADGGSESPGESLTRSALLDAGLPRPRTQVQVTTRRGAFRIDLGWPEHRVGVEFDGRVKYSGGAAGDPAVVVFREKRRQDALEDAGWRLLRVTWHDLRQPTTLAARALDLLRRRDFVRSAANAGAALPISRPM</sequence>
<dbReference type="Proteomes" id="UP000581206">
    <property type="component" value="Unassembled WGS sequence"/>
</dbReference>
<gene>
    <name evidence="1" type="ORF">HGA03_08345</name>
</gene>
<evidence type="ECO:0000313" key="2">
    <source>
        <dbReference type="Proteomes" id="UP000581206"/>
    </source>
</evidence>
<dbReference type="EMBL" id="JAAXOX010000003">
    <property type="protein sequence ID" value="NKY22675.1"/>
    <property type="molecule type" value="Genomic_DNA"/>
</dbReference>
<dbReference type="SUPFAM" id="SSF52980">
    <property type="entry name" value="Restriction endonuclease-like"/>
    <property type="match status" value="1"/>
</dbReference>
<keyword evidence="2" id="KW-1185">Reference proteome</keyword>
<name>A0A7X6QYZ9_9CELL</name>
<evidence type="ECO:0008006" key="3">
    <source>
        <dbReference type="Google" id="ProtNLM"/>
    </source>
</evidence>
<proteinExistence type="predicted"/>
<dbReference type="Gene3D" id="3.40.960.10">
    <property type="entry name" value="VSR Endonuclease"/>
    <property type="match status" value="1"/>
</dbReference>
<accession>A0A7X6QYZ9</accession>
<reference evidence="1 2" key="1">
    <citation type="submission" date="2020-04" db="EMBL/GenBank/DDBJ databases">
        <title>MicrobeNet Type strains.</title>
        <authorList>
            <person name="Nicholson A.C."/>
        </authorList>
    </citation>
    <scope>NUCLEOTIDE SEQUENCE [LARGE SCALE GENOMIC DNA]</scope>
    <source>
        <strain evidence="1 2">ATCC BAA-788</strain>
    </source>
</reference>
<evidence type="ECO:0000313" key="1">
    <source>
        <dbReference type="EMBL" id="NKY22675.1"/>
    </source>
</evidence>
<organism evidence="1 2">
    <name type="scientific">Cellulomonas denverensis</name>
    <dbReference type="NCBI Taxonomy" id="264297"/>
    <lineage>
        <taxon>Bacteria</taxon>
        <taxon>Bacillati</taxon>
        <taxon>Actinomycetota</taxon>
        <taxon>Actinomycetes</taxon>
        <taxon>Micrococcales</taxon>
        <taxon>Cellulomonadaceae</taxon>
        <taxon>Cellulomonas</taxon>
    </lineage>
</organism>